<comment type="caution">
    <text evidence="1">The sequence shown here is derived from an EMBL/GenBank/DDBJ whole genome shotgun (WGS) entry which is preliminary data.</text>
</comment>
<reference evidence="1" key="2">
    <citation type="journal article" date="2021" name="PeerJ">
        <title>Extensive microbial diversity within the chicken gut microbiome revealed by metagenomics and culture.</title>
        <authorList>
            <person name="Gilroy R."/>
            <person name="Ravi A."/>
            <person name="Getino M."/>
            <person name="Pursley I."/>
            <person name="Horton D.L."/>
            <person name="Alikhan N.F."/>
            <person name="Baker D."/>
            <person name="Gharbi K."/>
            <person name="Hall N."/>
            <person name="Watson M."/>
            <person name="Adriaenssens E.M."/>
            <person name="Foster-Nyarko E."/>
            <person name="Jarju S."/>
            <person name="Secka A."/>
            <person name="Antonio M."/>
            <person name="Oren A."/>
            <person name="Chaudhuri R.R."/>
            <person name="La Ragione R."/>
            <person name="Hildebrand F."/>
            <person name="Pallen M.J."/>
        </authorList>
    </citation>
    <scope>NUCLEOTIDE SEQUENCE</scope>
    <source>
        <strain evidence="1">B3-4054</strain>
    </source>
</reference>
<evidence type="ECO:0000313" key="2">
    <source>
        <dbReference type="Proteomes" id="UP000823616"/>
    </source>
</evidence>
<organism evidence="1 2">
    <name type="scientific">Candidatus Avitreponema avistercoris</name>
    <dbReference type="NCBI Taxonomy" id="2840705"/>
    <lineage>
        <taxon>Bacteria</taxon>
        <taxon>Pseudomonadati</taxon>
        <taxon>Spirochaetota</taxon>
        <taxon>Spirochaetia</taxon>
        <taxon>Spirochaetales</taxon>
        <taxon>Candidatus Avitreponema</taxon>
    </lineage>
</organism>
<evidence type="ECO:0000313" key="1">
    <source>
        <dbReference type="EMBL" id="MBO8449850.1"/>
    </source>
</evidence>
<reference evidence="1" key="1">
    <citation type="submission" date="2020-10" db="EMBL/GenBank/DDBJ databases">
        <authorList>
            <person name="Gilroy R."/>
        </authorList>
    </citation>
    <scope>NUCLEOTIDE SEQUENCE</scope>
    <source>
        <strain evidence="1">B3-4054</strain>
    </source>
</reference>
<proteinExistence type="predicted"/>
<protein>
    <submittedName>
        <fullName evidence="1">Uncharacterized protein</fullName>
    </submittedName>
</protein>
<sequence length="117" mass="12865">PALFLLIPLSVLLIAACFFRDFSLGGSFAVCGCGILGFYLSLREFCFRAAAGIYENGCILSPGFFLFRDAEEAESPEDGVLAVTTKTREKKMFQIHNAGRAKILAALREKNPRAQIR</sequence>
<dbReference type="Proteomes" id="UP000823616">
    <property type="component" value="Unassembled WGS sequence"/>
</dbReference>
<accession>A0A9D9HD60</accession>
<name>A0A9D9HD60_9SPIR</name>
<dbReference type="EMBL" id="JADIMS010000034">
    <property type="protein sequence ID" value="MBO8449850.1"/>
    <property type="molecule type" value="Genomic_DNA"/>
</dbReference>
<feature type="non-terminal residue" evidence="1">
    <location>
        <position position="1"/>
    </location>
</feature>
<gene>
    <name evidence="1" type="ORF">IAA96_01945</name>
</gene>
<dbReference type="AlphaFoldDB" id="A0A9D9HD60"/>